<dbReference type="GO" id="GO:0008408">
    <property type="term" value="F:3'-5' exonuclease activity"/>
    <property type="evidence" value="ECO:0007669"/>
    <property type="project" value="InterPro"/>
</dbReference>
<dbReference type="SMART" id="SM00474">
    <property type="entry name" value="35EXOc"/>
    <property type="match status" value="1"/>
</dbReference>
<evidence type="ECO:0000259" key="4">
    <source>
        <dbReference type="SMART" id="SM00474"/>
    </source>
</evidence>
<dbReference type="InterPro" id="IPR012337">
    <property type="entry name" value="RNaseH-like_sf"/>
</dbReference>
<evidence type="ECO:0000313" key="5">
    <source>
        <dbReference type="EMBL" id="EOA32040.1"/>
    </source>
</evidence>
<proteinExistence type="predicted"/>
<gene>
    <name evidence="5" type="ORF">CARUB_v10015285mg</name>
</gene>
<dbReference type="CDD" id="cd06141">
    <property type="entry name" value="WRN_exo"/>
    <property type="match status" value="1"/>
</dbReference>
<keyword evidence="2" id="KW-0378">Hydrolase</keyword>
<dbReference type="STRING" id="81985.R0I2D1"/>
<dbReference type="EMBL" id="KB870807">
    <property type="protein sequence ID" value="EOA32040.1"/>
    <property type="molecule type" value="Genomic_DNA"/>
</dbReference>
<dbReference type="KEGG" id="crb:17891975"/>
<dbReference type="PANTHER" id="PTHR13620">
    <property type="entry name" value="3-5 EXONUCLEASE"/>
    <property type="match status" value="1"/>
</dbReference>
<dbReference type="InterPro" id="IPR036397">
    <property type="entry name" value="RNaseH_sf"/>
</dbReference>
<dbReference type="GO" id="GO:0005737">
    <property type="term" value="C:cytoplasm"/>
    <property type="evidence" value="ECO:0007669"/>
    <property type="project" value="TreeGrafter"/>
</dbReference>
<dbReference type="InterPro" id="IPR002562">
    <property type="entry name" value="3'-5'_exonuclease_dom"/>
</dbReference>
<feature type="region of interest" description="Disordered" evidence="3">
    <location>
        <begin position="82"/>
        <end position="110"/>
    </location>
</feature>
<reference evidence="6" key="1">
    <citation type="journal article" date="2013" name="Nat. Genet.">
        <title>The Capsella rubella genome and the genomic consequences of rapid mating system evolution.</title>
        <authorList>
            <person name="Slotte T."/>
            <person name="Hazzouri K.M."/>
            <person name="Agren J.A."/>
            <person name="Koenig D."/>
            <person name="Maumus F."/>
            <person name="Guo Y.L."/>
            <person name="Steige K."/>
            <person name="Platts A.E."/>
            <person name="Escobar J.S."/>
            <person name="Newman L.K."/>
            <person name="Wang W."/>
            <person name="Mandakova T."/>
            <person name="Vello E."/>
            <person name="Smith L.M."/>
            <person name="Henz S.R."/>
            <person name="Steffen J."/>
            <person name="Takuno S."/>
            <person name="Brandvain Y."/>
            <person name="Coop G."/>
            <person name="Andolfatto P."/>
            <person name="Hu T.T."/>
            <person name="Blanchette M."/>
            <person name="Clark R.M."/>
            <person name="Quesneville H."/>
            <person name="Nordborg M."/>
            <person name="Gaut B.S."/>
            <person name="Lysak M.A."/>
            <person name="Jenkins J."/>
            <person name="Grimwood J."/>
            <person name="Chapman J."/>
            <person name="Prochnik S."/>
            <person name="Shu S."/>
            <person name="Rokhsar D."/>
            <person name="Schmutz J."/>
            <person name="Weigel D."/>
            <person name="Wright S.I."/>
        </authorList>
    </citation>
    <scope>NUCLEOTIDE SEQUENCE [LARGE SCALE GENOMIC DNA]</scope>
    <source>
        <strain evidence="6">cv. Monte Gargano</strain>
    </source>
</reference>
<dbReference type="GO" id="GO:0005634">
    <property type="term" value="C:nucleus"/>
    <property type="evidence" value="ECO:0007669"/>
    <property type="project" value="TreeGrafter"/>
</dbReference>
<dbReference type="AlphaFoldDB" id="R0I2D1"/>
<dbReference type="InterPro" id="IPR051132">
    <property type="entry name" value="3-5_Exonuclease_domain"/>
</dbReference>
<dbReference type="OrthoDB" id="10261556at2759"/>
<keyword evidence="1" id="KW-0540">Nuclease</keyword>
<dbReference type="Proteomes" id="UP000029121">
    <property type="component" value="Unassembled WGS sequence"/>
</dbReference>
<name>R0I2D1_9BRAS</name>
<feature type="domain" description="3'-5' exonuclease" evidence="4">
    <location>
        <begin position="72"/>
        <end position="256"/>
    </location>
</feature>
<keyword evidence="6" id="KW-1185">Reference proteome</keyword>
<organism evidence="5 6">
    <name type="scientific">Capsella rubella</name>
    <dbReference type="NCBI Taxonomy" id="81985"/>
    <lineage>
        <taxon>Eukaryota</taxon>
        <taxon>Viridiplantae</taxon>
        <taxon>Streptophyta</taxon>
        <taxon>Embryophyta</taxon>
        <taxon>Tracheophyta</taxon>
        <taxon>Spermatophyta</taxon>
        <taxon>Magnoliopsida</taxon>
        <taxon>eudicotyledons</taxon>
        <taxon>Gunneridae</taxon>
        <taxon>Pentapetalae</taxon>
        <taxon>rosids</taxon>
        <taxon>malvids</taxon>
        <taxon>Brassicales</taxon>
        <taxon>Brassicaceae</taxon>
        <taxon>Camelineae</taxon>
        <taxon>Capsella</taxon>
    </lineage>
</organism>
<dbReference type="Gene3D" id="3.30.420.10">
    <property type="entry name" value="Ribonuclease H-like superfamily/Ribonuclease H"/>
    <property type="match status" value="1"/>
</dbReference>
<dbReference type="GO" id="GO:0006139">
    <property type="term" value="P:nucleobase-containing compound metabolic process"/>
    <property type="evidence" value="ECO:0007669"/>
    <property type="project" value="InterPro"/>
</dbReference>
<dbReference type="GO" id="GO:0003676">
    <property type="term" value="F:nucleic acid binding"/>
    <property type="evidence" value="ECO:0007669"/>
    <property type="project" value="InterPro"/>
</dbReference>
<dbReference type="SUPFAM" id="SSF53098">
    <property type="entry name" value="Ribonuclease H-like"/>
    <property type="match status" value="1"/>
</dbReference>
<accession>R0I2D1</accession>
<feature type="compositionally biased region" description="Low complexity" evidence="3">
    <location>
        <begin position="82"/>
        <end position="102"/>
    </location>
</feature>
<evidence type="ECO:0000313" key="6">
    <source>
        <dbReference type="Proteomes" id="UP000029121"/>
    </source>
</evidence>
<feature type="non-terminal residue" evidence="5">
    <location>
        <position position="1"/>
    </location>
</feature>
<dbReference type="eggNOG" id="KOG4373">
    <property type="taxonomic scope" value="Eukaryota"/>
</dbReference>
<dbReference type="FunFam" id="3.30.420.10:FF:000149">
    <property type="entry name" value="Polynucleotidyl transferase, ribonuclease H-like superfamily protein"/>
    <property type="match status" value="1"/>
</dbReference>
<dbReference type="PANTHER" id="PTHR13620:SF59">
    <property type="entry name" value="POLYNUCLEOTIDYL TRANSFERASE, RIBONUCLEASE H-LIKE SUPERFAMILY PROTEIN"/>
    <property type="match status" value="1"/>
</dbReference>
<protein>
    <recommendedName>
        <fullName evidence="4">3'-5' exonuclease domain-containing protein</fullName>
    </recommendedName>
</protein>
<evidence type="ECO:0000256" key="2">
    <source>
        <dbReference type="ARBA" id="ARBA00022801"/>
    </source>
</evidence>
<sequence>KVNAKSMAPTPTIRTIGSYATQQRFSVDLFGDVFNVTVTADPSVIGQWVHDVLFSSRRSSHPLLVGVGVQWTPFVSYRSDSPPVSYRSDSPPDSYCSDSPPVRYRSNSPPVRYRSNAEADTLQLCVGNRCIIIQLSHCHRVPLVLRRFLADPDNTFVGVRNYQDAKKLKGSRHQLEIVRLLELIEHVVDSRGRKCLKGCSFGVIVEENLGYQGLGLDSEVSRSNWSVENLSYDQIFQASIDAYCSFKLGVLDHLWEV</sequence>
<evidence type="ECO:0000256" key="3">
    <source>
        <dbReference type="SAM" id="MobiDB-lite"/>
    </source>
</evidence>
<evidence type="ECO:0000256" key="1">
    <source>
        <dbReference type="ARBA" id="ARBA00022722"/>
    </source>
</evidence>